<name>A0ABV8IMH4_9ACTN</name>
<keyword evidence="2" id="KW-1185">Reference proteome</keyword>
<dbReference type="InterPro" id="IPR036894">
    <property type="entry name" value="YbaB-like_sf"/>
</dbReference>
<protein>
    <submittedName>
        <fullName evidence="1">YbaB/EbfC family nucleoid-associated protein</fullName>
    </submittedName>
</protein>
<dbReference type="Gene3D" id="3.30.1310.10">
    <property type="entry name" value="Nucleoid-associated protein YbaB-like domain"/>
    <property type="match status" value="1"/>
</dbReference>
<proteinExistence type="predicted"/>
<dbReference type="RefSeq" id="WP_378066198.1">
    <property type="nucleotide sequence ID" value="NZ_JBHSBL010000007.1"/>
</dbReference>
<reference evidence="2" key="1">
    <citation type="journal article" date="2019" name="Int. J. Syst. Evol. Microbiol.">
        <title>The Global Catalogue of Microorganisms (GCM) 10K type strain sequencing project: providing services to taxonomists for standard genome sequencing and annotation.</title>
        <authorList>
            <consortium name="The Broad Institute Genomics Platform"/>
            <consortium name="The Broad Institute Genome Sequencing Center for Infectious Disease"/>
            <person name="Wu L."/>
            <person name="Ma J."/>
        </authorList>
    </citation>
    <scope>NUCLEOTIDE SEQUENCE [LARGE SCALE GENOMIC DNA]</scope>
    <source>
        <strain evidence="2">TBRC 5832</strain>
    </source>
</reference>
<comment type="caution">
    <text evidence="1">The sequence shown here is derived from an EMBL/GenBank/DDBJ whole genome shotgun (WGS) entry which is preliminary data.</text>
</comment>
<evidence type="ECO:0000313" key="2">
    <source>
        <dbReference type="Proteomes" id="UP001595867"/>
    </source>
</evidence>
<sequence length="140" mass="14736">MGIEDAIAGDAFARIAALAERAKGMQDALSRTGATAEGPAGLATVRVGFNGELEELTIDPRAMRLDSESLAQEIIGAYEEALGESRERMSGLLGELMGDDDLGLLMTPGNHDALASVTERSINEAVADVRSATEKLRGKF</sequence>
<evidence type="ECO:0000313" key="1">
    <source>
        <dbReference type="EMBL" id="MFC4065166.1"/>
    </source>
</evidence>
<dbReference type="EMBL" id="JBHSBL010000007">
    <property type="protein sequence ID" value="MFC4065166.1"/>
    <property type="molecule type" value="Genomic_DNA"/>
</dbReference>
<dbReference type="Proteomes" id="UP001595867">
    <property type="component" value="Unassembled WGS sequence"/>
</dbReference>
<dbReference type="InterPro" id="IPR004401">
    <property type="entry name" value="YbaB/EbfC"/>
</dbReference>
<dbReference type="SUPFAM" id="SSF82607">
    <property type="entry name" value="YbaB-like"/>
    <property type="match status" value="1"/>
</dbReference>
<dbReference type="Pfam" id="PF02575">
    <property type="entry name" value="YbaB_DNA_bd"/>
    <property type="match status" value="1"/>
</dbReference>
<organism evidence="1 2">
    <name type="scientific">Actinoplanes subglobosus</name>
    <dbReference type="NCBI Taxonomy" id="1547892"/>
    <lineage>
        <taxon>Bacteria</taxon>
        <taxon>Bacillati</taxon>
        <taxon>Actinomycetota</taxon>
        <taxon>Actinomycetes</taxon>
        <taxon>Micromonosporales</taxon>
        <taxon>Micromonosporaceae</taxon>
        <taxon>Actinoplanes</taxon>
    </lineage>
</organism>
<gene>
    <name evidence="1" type="ORF">ACFO0C_09495</name>
</gene>
<accession>A0ABV8IMH4</accession>